<dbReference type="InterPro" id="IPR056497">
    <property type="entry name" value="HEAT_DAAF5"/>
</dbReference>
<evidence type="ECO:0000259" key="2">
    <source>
        <dbReference type="Pfam" id="PF25757"/>
    </source>
</evidence>
<gene>
    <name evidence="3" type="ORF">PHMEG_0006218</name>
</gene>
<dbReference type="InterPro" id="IPR016024">
    <property type="entry name" value="ARM-type_fold"/>
</dbReference>
<reference evidence="4" key="1">
    <citation type="submission" date="2017-03" db="EMBL/GenBank/DDBJ databases">
        <title>Phytopthora megakarya and P. palmivora, two closely related causual agents of cacao black pod achieved similar genome size and gene model numbers by different mechanisms.</title>
        <authorList>
            <person name="Ali S."/>
            <person name="Shao J."/>
            <person name="Larry D.J."/>
            <person name="Kronmiller B."/>
            <person name="Shen D."/>
            <person name="Strem M.D."/>
            <person name="Melnick R.L."/>
            <person name="Guiltinan M.J."/>
            <person name="Tyler B.M."/>
            <person name="Meinhardt L.W."/>
            <person name="Bailey B.A."/>
        </authorList>
    </citation>
    <scope>NUCLEOTIDE SEQUENCE [LARGE SCALE GENOMIC DNA]</scope>
    <source>
        <strain evidence="4">zdho120</strain>
    </source>
</reference>
<evidence type="ECO:0000313" key="3">
    <source>
        <dbReference type="EMBL" id="OWZ19534.1"/>
    </source>
</evidence>
<dbReference type="STRING" id="4795.A0A225WPQ1"/>
<dbReference type="SUPFAM" id="SSF48371">
    <property type="entry name" value="ARM repeat"/>
    <property type="match status" value="1"/>
</dbReference>
<proteinExistence type="predicted"/>
<evidence type="ECO:0008006" key="5">
    <source>
        <dbReference type="Google" id="ProtNLM"/>
    </source>
</evidence>
<evidence type="ECO:0000313" key="4">
    <source>
        <dbReference type="Proteomes" id="UP000198211"/>
    </source>
</evidence>
<dbReference type="InterPro" id="IPR057978">
    <property type="entry name" value="TPR_DAAF5"/>
</dbReference>
<accession>A0A225WPQ1</accession>
<comment type="caution">
    <text evidence="3">The sequence shown here is derived from an EMBL/GenBank/DDBJ whole genome shotgun (WGS) entry which is preliminary data.</text>
</comment>
<feature type="domain" description="Dynein axonemal assembly factor 5 HEAT-repeat" evidence="1">
    <location>
        <begin position="345"/>
        <end position="540"/>
    </location>
</feature>
<dbReference type="Proteomes" id="UP000198211">
    <property type="component" value="Unassembled WGS sequence"/>
</dbReference>
<dbReference type="Pfam" id="PF25757">
    <property type="entry name" value="TPR_DNAAF5"/>
    <property type="match status" value="1"/>
</dbReference>
<dbReference type="AlphaFoldDB" id="A0A225WPQ1"/>
<feature type="domain" description="Dynein axonemal assembly factor 5 TPR repeats" evidence="2">
    <location>
        <begin position="24"/>
        <end position="317"/>
    </location>
</feature>
<dbReference type="InterPro" id="IPR011989">
    <property type="entry name" value="ARM-like"/>
</dbReference>
<dbReference type="Pfam" id="PF24573">
    <property type="entry name" value="HEAT_DAAF5"/>
    <property type="match status" value="1"/>
</dbReference>
<dbReference type="PANTHER" id="PTHR16216:SF2">
    <property type="entry name" value="DYNEIN AXONEMAL ASSEMBLY FACTOR 5"/>
    <property type="match status" value="1"/>
</dbReference>
<dbReference type="EMBL" id="NBNE01000431">
    <property type="protein sequence ID" value="OWZ19534.1"/>
    <property type="molecule type" value="Genomic_DNA"/>
</dbReference>
<keyword evidence="4" id="KW-1185">Reference proteome</keyword>
<dbReference type="PANTHER" id="PTHR16216">
    <property type="entry name" value="DYNEIN ASSEMBLY FACTOR 5, AXONEMAL"/>
    <property type="match status" value="1"/>
</dbReference>
<dbReference type="Gene3D" id="1.25.10.10">
    <property type="entry name" value="Leucine-rich Repeat Variant"/>
    <property type="match status" value="3"/>
</dbReference>
<organism evidence="3 4">
    <name type="scientific">Phytophthora megakarya</name>
    <dbReference type="NCBI Taxonomy" id="4795"/>
    <lineage>
        <taxon>Eukaryota</taxon>
        <taxon>Sar</taxon>
        <taxon>Stramenopiles</taxon>
        <taxon>Oomycota</taxon>
        <taxon>Peronosporomycetes</taxon>
        <taxon>Peronosporales</taxon>
        <taxon>Peronosporaceae</taxon>
        <taxon>Phytophthora</taxon>
    </lineage>
</organism>
<dbReference type="OrthoDB" id="413572at2759"/>
<sequence length="863" mass="94933">MALSAEDESAYNMLAMKMQRDVNCLSDPDRSVRRRAADKLNRTLQNEASRASSAVLRTLCVSNLQRPLLQCAENDAVEKCRERALTSLLFLCENGALELSNATLKELVALANARLGKLPYPEPTEEIRLLVLQLLHTFLKQFAAVKDAPTSLCDVITEMANALGKTAVDPFPDAKKMSAECVILISKNWKSDVGMQIGTIVRPLAANLGHQHSRVRVCALQALEGAVPCGSEALPELMKEILLPAVSKVIFDHAPSVRKQLVITLAAWLGQIDQIQQFEASIFPIFLAGVVDEAPEVRELSLFKLYELSISWETGDEDGGVNSSDVELMEVDTQPTTNAPPLFFETRPPLGARKLAASIRAQVLPPLLDQTRDWTVQVLRERYTQILSAYLILLEQNMNPFLDKIFAALGKNCRDDEEVVYNSVKACSSIVGFYADSQMILASLLPMVAGRLAGQDTAQHRTNGLILLGMSIEGMTSKTIGSHLDLITEALCDAGLRESEVADLQDQLAGVIASIVKTAGSLLAQQDEICFRLFWVLNHLLASSSESSIADETASESIEELATKMEQPVQGLYVRYMSKLLDAMTLPSDATTSWEKSNPSRVLFDSLCRRGRAACGENLNRIVPVFLVHLEPAQDADVRLAFLALLETMLGTDAISQAFKPFSVGLLQKAIIPNIVWRGGRVAATIRKVAVACAYTLLRQDIADHPCLFETAPQMLPVLKSSMDDNDAKTRQLVCLALQYLFVALPGCLGEEPVHQLYAEILKRLDDSNDTVRKAACQTFTTFLRAAPKEHFRGTIIDYTLDCLFVHLDDSEPDIQEAVFEVLKGTVAIDAPRLAKKAEENRIRHQSPRYCDQLLALATGQSA</sequence>
<protein>
    <recommendedName>
        <fullName evidence="5">TOG domain-containing protein</fullName>
    </recommendedName>
</protein>
<dbReference type="InterPro" id="IPR052623">
    <property type="entry name" value="DAAF5"/>
</dbReference>
<evidence type="ECO:0000259" key="1">
    <source>
        <dbReference type="Pfam" id="PF24573"/>
    </source>
</evidence>
<name>A0A225WPQ1_9STRA</name>